<accession>M5RN59</accession>
<dbReference type="Proteomes" id="UP000011991">
    <property type="component" value="Unassembled WGS sequence"/>
</dbReference>
<dbReference type="PATRIC" id="fig|1265738.3.peg.2457"/>
<evidence type="ECO:0000313" key="3">
    <source>
        <dbReference type="Proteomes" id="UP000011991"/>
    </source>
</evidence>
<sequence>MIAKQTSWLQKRQSEPKPALKIRIPEKFPQPEHPHHQPGAAT</sequence>
<dbReference type="AlphaFoldDB" id="M5RN59"/>
<reference evidence="2 3" key="1">
    <citation type="journal article" date="2013" name="Mar. Genomics">
        <title>Expression of sulfatases in Rhodopirellula baltica and the diversity of sulfatases in the genus Rhodopirellula.</title>
        <authorList>
            <person name="Wegner C.E."/>
            <person name="Richter-Heitmann T."/>
            <person name="Klindworth A."/>
            <person name="Klockow C."/>
            <person name="Richter M."/>
            <person name="Achstetter T."/>
            <person name="Glockner F.O."/>
            <person name="Harder J."/>
        </authorList>
    </citation>
    <scope>NUCLEOTIDE SEQUENCE [LARGE SCALE GENOMIC DNA]</scope>
    <source>
        <strain evidence="2 3">SM1</strain>
    </source>
</reference>
<dbReference type="EMBL" id="ANOG01000343">
    <property type="protein sequence ID" value="EMI20641.1"/>
    <property type="molecule type" value="Genomic_DNA"/>
</dbReference>
<proteinExistence type="predicted"/>
<feature type="compositionally biased region" description="Basic and acidic residues" evidence="1">
    <location>
        <begin position="23"/>
        <end position="35"/>
    </location>
</feature>
<feature type="compositionally biased region" description="Polar residues" evidence="1">
    <location>
        <begin position="1"/>
        <end position="11"/>
    </location>
</feature>
<evidence type="ECO:0000313" key="2">
    <source>
        <dbReference type="EMBL" id="EMI20641.1"/>
    </source>
</evidence>
<comment type="caution">
    <text evidence="2">The sequence shown here is derived from an EMBL/GenBank/DDBJ whole genome shotgun (WGS) entry which is preliminary data.</text>
</comment>
<gene>
    <name evidence="2" type="ORF">RMSM_02446</name>
</gene>
<evidence type="ECO:0000256" key="1">
    <source>
        <dbReference type="SAM" id="MobiDB-lite"/>
    </source>
</evidence>
<protein>
    <submittedName>
        <fullName evidence="2">Uncharacterized protein</fullName>
    </submittedName>
</protein>
<name>M5RN59_9BACT</name>
<feature type="region of interest" description="Disordered" evidence="1">
    <location>
        <begin position="1"/>
        <end position="42"/>
    </location>
</feature>
<keyword evidence="3" id="KW-1185">Reference proteome</keyword>
<organism evidence="2 3">
    <name type="scientific">Rhodopirellula maiorica SM1</name>
    <dbReference type="NCBI Taxonomy" id="1265738"/>
    <lineage>
        <taxon>Bacteria</taxon>
        <taxon>Pseudomonadati</taxon>
        <taxon>Planctomycetota</taxon>
        <taxon>Planctomycetia</taxon>
        <taxon>Pirellulales</taxon>
        <taxon>Pirellulaceae</taxon>
        <taxon>Novipirellula</taxon>
    </lineage>
</organism>